<comment type="caution">
    <text evidence="1">The sequence shown here is derived from an EMBL/GenBank/DDBJ whole genome shotgun (WGS) entry which is preliminary data.</text>
</comment>
<reference evidence="1" key="1">
    <citation type="journal article" date="2012" name="PLoS ONE">
        <title>Gene sets for utilization of primary and secondary nutrition supplies in the distal gut of endangered iberian lynx.</title>
        <authorList>
            <person name="Alcaide M."/>
            <person name="Messina E."/>
            <person name="Richter M."/>
            <person name="Bargiela R."/>
            <person name="Peplies J."/>
            <person name="Huws S.A."/>
            <person name="Newbold C.J."/>
            <person name="Golyshin P.N."/>
            <person name="Simon M.A."/>
            <person name="Lopez G."/>
            <person name="Yakimov M.M."/>
            <person name="Ferrer M."/>
        </authorList>
    </citation>
    <scope>NUCLEOTIDE SEQUENCE</scope>
</reference>
<dbReference type="EMBL" id="AMCI01000938">
    <property type="protein sequence ID" value="EJX07223.1"/>
    <property type="molecule type" value="Genomic_DNA"/>
</dbReference>
<sequence>MPITVIANETRLIGWNLFVHNRFKFLRQRFQYLTLALSDANQ</sequence>
<name>J9GW70_9ZZZZ</name>
<organism evidence="1">
    <name type="scientific">gut metagenome</name>
    <dbReference type="NCBI Taxonomy" id="749906"/>
    <lineage>
        <taxon>unclassified sequences</taxon>
        <taxon>metagenomes</taxon>
        <taxon>organismal metagenomes</taxon>
    </lineage>
</organism>
<protein>
    <submittedName>
        <fullName evidence="1">Uncharacterized protein</fullName>
    </submittedName>
</protein>
<gene>
    <name evidence="1" type="ORF">EVA_04668</name>
</gene>
<evidence type="ECO:0000313" key="1">
    <source>
        <dbReference type="EMBL" id="EJX07223.1"/>
    </source>
</evidence>
<dbReference type="AlphaFoldDB" id="J9GW70"/>
<accession>J9GW70</accession>
<proteinExistence type="predicted"/>